<comment type="caution">
    <text evidence="2">The sequence shown here is derived from an EMBL/GenBank/DDBJ whole genome shotgun (WGS) entry which is preliminary data.</text>
</comment>
<dbReference type="NCBIfam" id="NF041195">
    <property type="entry name" value="ScbA_BarX_GamBu"/>
    <property type="match status" value="1"/>
</dbReference>
<dbReference type="EMBL" id="BAAAOQ010000018">
    <property type="protein sequence ID" value="GAA2200745.1"/>
    <property type="molecule type" value="Genomic_DNA"/>
</dbReference>
<sequence length="321" mass="35327">MPSLQLAHDEASVPCTPVPQAYTHKANPAEVLLTGWCRTAPDTFTVRARWPRSHDFYAIRHGLHDPLLLSETVRQTLPLLSHAAYQVPLGHQLLWERFQWDLEPGALRSEGRPAEVELRITCTDVRYRRQSAAAVVLTAEAWREGCRLGGARTHFTIQNRAVYARLRGAYADIGLANARALPVASPAPARVVARERAEDVVLSPAGGDNRWQLRADTSHPILFDHPVDHVPGMLLLEAARQAAHATAASRPTVVTGMETTFIRYAELDAPCWIDARPLSGGAAGPRRVLVTARQNDEEIFTCVVTLSDVRDGAQDGRTQAL</sequence>
<dbReference type="InterPro" id="IPR047757">
    <property type="entry name" value="AfsA-like"/>
</dbReference>
<dbReference type="Proteomes" id="UP001501391">
    <property type="component" value="Unassembled WGS sequence"/>
</dbReference>
<evidence type="ECO:0000259" key="1">
    <source>
        <dbReference type="Pfam" id="PF03756"/>
    </source>
</evidence>
<dbReference type="SUPFAM" id="SSF54637">
    <property type="entry name" value="Thioesterase/thiol ester dehydrase-isomerase"/>
    <property type="match status" value="1"/>
</dbReference>
<gene>
    <name evidence="2" type="ORF">GCM10009787_52910</name>
</gene>
<protein>
    <submittedName>
        <fullName evidence="2">ScbA/BarX family gamma-butyrolactone biosynthesis protein</fullName>
    </submittedName>
</protein>
<dbReference type="InterPro" id="IPR005509">
    <property type="entry name" value="AfsA_hotdog_dom"/>
</dbReference>
<dbReference type="InterPro" id="IPR029069">
    <property type="entry name" value="HotDog_dom_sf"/>
</dbReference>
<evidence type="ECO:0000313" key="2">
    <source>
        <dbReference type="EMBL" id="GAA2200745.1"/>
    </source>
</evidence>
<feature type="domain" description="A-factor biosynthesis hotdog" evidence="1">
    <location>
        <begin position="192"/>
        <end position="305"/>
    </location>
</feature>
<dbReference type="Pfam" id="PF03756">
    <property type="entry name" value="AfsA"/>
    <property type="match status" value="2"/>
</dbReference>
<keyword evidence="3" id="KW-1185">Reference proteome</keyword>
<proteinExistence type="predicted"/>
<reference evidence="3" key="1">
    <citation type="journal article" date="2019" name="Int. J. Syst. Evol. Microbiol.">
        <title>The Global Catalogue of Microorganisms (GCM) 10K type strain sequencing project: providing services to taxonomists for standard genome sequencing and annotation.</title>
        <authorList>
            <consortium name="The Broad Institute Genomics Platform"/>
            <consortium name="The Broad Institute Genome Sequencing Center for Infectious Disease"/>
            <person name="Wu L."/>
            <person name="Ma J."/>
        </authorList>
    </citation>
    <scope>NUCLEOTIDE SEQUENCE [LARGE SCALE GENOMIC DNA]</scope>
    <source>
        <strain evidence="3">JCM 14924</strain>
    </source>
</reference>
<name>A0ABP5NMF1_9ACTN</name>
<feature type="domain" description="A-factor biosynthesis hotdog" evidence="1">
    <location>
        <begin position="24"/>
        <end position="143"/>
    </location>
</feature>
<evidence type="ECO:0000313" key="3">
    <source>
        <dbReference type="Proteomes" id="UP001501391"/>
    </source>
</evidence>
<accession>A0ABP5NMF1</accession>
<organism evidence="2 3">
    <name type="scientific">Streptomyces bangladeshensis</name>
    <dbReference type="NCBI Taxonomy" id="295352"/>
    <lineage>
        <taxon>Bacteria</taxon>
        <taxon>Bacillati</taxon>
        <taxon>Actinomycetota</taxon>
        <taxon>Actinomycetes</taxon>
        <taxon>Kitasatosporales</taxon>
        <taxon>Streptomycetaceae</taxon>
        <taxon>Streptomyces</taxon>
    </lineage>
</organism>